<feature type="compositionally biased region" description="Acidic residues" evidence="8">
    <location>
        <begin position="33"/>
        <end position="42"/>
    </location>
</feature>
<keyword evidence="5" id="KW-1005">Bacterial flagellum biogenesis</keyword>
<keyword evidence="10" id="KW-0282">Flagellum</keyword>
<dbReference type="GO" id="GO:0015031">
    <property type="term" value="P:protein transport"/>
    <property type="evidence" value="ECO:0007669"/>
    <property type="project" value="UniProtKB-KW"/>
</dbReference>
<name>A0A085V3F5_PSESX</name>
<evidence type="ECO:0000313" key="11">
    <source>
        <dbReference type="Proteomes" id="UP000028643"/>
    </source>
</evidence>
<evidence type="ECO:0000256" key="4">
    <source>
        <dbReference type="ARBA" id="ARBA00022448"/>
    </source>
</evidence>
<evidence type="ECO:0000256" key="6">
    <source>
        <dbReference type="ARBA" id="ARBA00022927"/>
    </source>
</evidence>
<evidence type="ECO:0000256" key="1">
    <source>
        <dbReference type="ARBA" id="ARBA00003041"/>
    </source>
</evidence>
<dbReference type="NCBIfam" id="NF004269">
    <property type="entry name" value="PRK05687.1-5"/>
    <property type="match status" value="1"/>
</dbReference>
<keyword evidence="4" id="KW-0813">Transport</keyword>
<feature type="domain" description="Flagellar assembly protein FliH/Type III secretion system HrpE" evidence="9">
    <location>
        <begin position="105"/>
        <end position="225"/>
    </location>
</feature>
<evidence type="ECO:0000259" key="9">
    <source>
        <dbReference type="Pfam" id="PF02108"/>
    </source>
</evidence>
<evidence type="ECO:0000256" key="7">
    <source>
        <dbReference type="ARBA" id="ARBA00023225"/>
    </source>
</evidence>
<dbReference type="PANTHER" id="PTHR34982:SF1">
    <property type="entry name" value="FLAGELLAR ASSEMBLY PROTEIN FLIH"/>
    <property type="match status" value="1"/>
</dbReference>
<dbReference type="InterPro" id="IPR018035">
    <property type="entry name" value="Flagellar_FliH/T3SS_HrpE"/>
</dbReference>
<evidence type="ECO:0000256" key="8">
    <source>
        <dbReference type="SAM" id="MobiDB-lite"/>
    </source>
</evidence>
<proteinExistence type="inferred from homology"/>
<comment type="caution">
    <text evidence="10">The sequence shown here is derived from an EMBL/GenBank/DDBJ whole genome shotgun (WGS) entry which is preliminary data.</text>
</comment>
<dbReference type="PANTHER" id="PTHR34982">
    <property type="entry name" value="YOP PROTEINS TRANSLOCATION PROTEIN L"/>
    <property type="match status" value="1"/>
</dbReference>
<gene>
    <name evidence="10" type="ORF">IV02_18415</name>
</gene>
<keyword evidence="10" id="KW-0969">Cilium</keyword>
<dbReference type="GO" id="GO:0044781">
    <property type="term" value="P:bacterial-type flagellum organization"/>
    <property type="evidence" value="ECO:0007669"/>
    <property type="project" value="UniProtKB-KW"/>
</dbReference>
<comment type="similarity">
    <text evidence="2">Belongs to the FliH family.</text>
</comment>
<protein>
    <recommendedName>
        <fullName evidence="3">Flagellar assembly protein FliH</fullName>
    </recommendedName>
</protein>
<feature type="region of interest" description="Disordered" evidence="8">
    <location>
        <begin position="23"/>
        <end position="42"/>
    </location>
</feature>
<dbReference type="RefSeq" id="WP_047576800.1">
    <property type="nucleotide sequence ID" value="NZ_JPQT01000114.1"/>
</dbReference>
<accession>A0A085V3F5</accession>
<dbReference type="PATRIC" id="fig|317.174.peg.3766"/>
<dbReference type="InterPro" id="IPR051472">
    <property type="entry name" value="T3SS_Stator/FliH"/>
</dbReference>
<organism evidence="10 11">
    <name type="scientific">Pseudomonas syringae</name>
    <dbReference type="NCBI Taxonomy" id="317"/>
    <lineage>
        <taxon>Bacteria</taxon>
        <taxon>Pseudomonadati</taxon>
        <taxon>Pseudomonadota</taxon>
        <taxon>Gammaproteobacteria</taxon>
        <taxon>Pseudomonadales</taxon>
        <taxon>Pseudomonadaceae</taxon>
        <taxon>Pseudomonas</taxon>
    </lineage>
</organism>
<dbReference type="Pfam" id="PF02108">
    <property type="entry name" value="FliH"/>
    <property type="match status" value="1"/>
</dbReference>
<dbReference type="SUPFAM" id="SSF160527">
    <property type="entry name" value="V-type ATPase subunit E-like"/>
    <property type="match status" value="1"/>
</dbReference>
<evidence type="ECO:0000313" key="10">
    <source>
        <dbReference type="EMBL" id="KFE49968.1"/>
    </source>
</evidence>
<comment type="function">
    <text evidence="1">Needed for flagellar regrowth and assembly.</text>
</comment>
<keyword evidence="10" id="KW-0966">Cell projection</keyword>
<sequence length="277" mass="30896">MSSSSKEPASELIRAKDVGGYDVFALPSFDPQQEPEPEPEVLPVEDEPAEMEEVPLDEVQPLTLEELESIRQEAYNEGFATGEKEGFHSTQLKVRQEAEVALAAKLASLEQLMAHLFDPIADQDTQIERGVVLLVEHIARKVIQRELTTDSRQIGNVLRDALKLLPMGAQNVRIFINPQDFAQVKALRERHEETWRILEDDSLQAGGCRIETEHSRIDASIETRISLAMAKMYDQMHEQALHPAAADLSIDLEQALTASKVVNPDTESPDSEKPDAP</sequence>
<dbReference type="Proteomes" id="UP000028643">
    <property type="component" value="Unassembled WGS sequence"/>
</dbReference>
<evidence type="ECO:0000256" key="2">
    <source>
        <dbReference type="ARBA" id="ARBA00006602"/>
    </source>
</evidence>
<dbReference type="GO" id="GO:0005829">
    <property type="term" value="C:cytosol"/>
    <property type="evidence" value="ECO:0007669"/>
    <property type="project" value="TreeGrafter"/>
</dbReference>
<keyword evidence="6" id="KW-0653">Protein transport</keyword>
<reference evidence="10 11" key="1">
    <citation type="submission" date="2014-07" db="EMBL/GenBank/DDBJ databases">
        <title>Draft Genome Sequences of Environmental Pseudomonas syringae strains.</title>
        <authorList>
            <person name="Baltrus D.A."/>
            <person name="Berge O."/>
            <person name="Morris C."/>
        </authorList>
    </citation>
    <scope>NUCLEOTIDE SEQUENCE [LARGE SCALE GENOMIC DNA]</scope>
    <source>
        <strain evidence="10 11">CEB003</strain>
    </source>
</reference>
<dbReference type="AlphaFoldDB" id="A0A085V3F5"/>
<keyword evidence="7" id="KW-1006">Bacterial flagellum protein export</keyword>
<evidence type="ECO:0000256" key="5">
    <source>
        <dbReference type="ARBA" id="ARBA00022795"/>
    </source>
</evidence>
<dbReference type="EMBL" id="JPQT01000114">
    <property type="protein sequence ID" value="KFE49968.1"/>
    <property type="molecule type" value="Genomic_DNA"/>
</dbReference>
<evidence type="ECO:0000256" key="3">
    <source>
        <dbReference type="ARBA" id="ARBA00016507"/>
    </source>
</evidence>